<dbReference type="InterPro" id="IPR010651">
    <property type="entry name" value="Sugar_transport"/>
</dbReference>
<dbReference type="OrthoDB" id="3194911at2"/>
<feature type="transmembrane region" description="Helical" evidence="7">
    <location>
        <begin position="57"/>
        <end position="78"/>
    </location>
</feature>
<comment type="similarity">
    <text evidence="2">Belongs to the GRP transporter (TC 2.A.7.5) family.</text>
</comment>
<feature type="transmembrane region" description="Helical" evidence="7">
    <location>
        <begin position="180"/>
        <end position="198"/>
    </location>
</feature>
<keyword evidence="6 7" id="KW-0472">Membrane</keyword>
<name>A0A1Q8V5I2_9ACTO</name>
<protein>
    <submittedName>
        <fullName evidence="8">Multidrug DMT transporter permease</fullName>
    </submittedName>
</protein>
<keyword evidence="3" id="KW-0762">Sugar transport</keyword>
<feature type="transmembrane region" description="Helical" evidence="7">
    <location>
        <begin position="151"/>
        <end position="168"/>
    </location>
</feature>
<dbReference type="CDD" id="cd23110">
    <property type="entry name" value="GRP"/>
    <property type="match status" value="1"/>
</dbReference>
<dbReference type="GO" id="GO:0015144">
    <property type="term" value="F:carbohydrate transmembrane transporter activity"/>
    <property type="evidence" value="ECO:0007669"/>
    <property type="project" value="InterPro"/>
</dbReference>
<organism evidence="8 9">
    <name type="scientific">Actinomyces oris</name>
    <dbReference type="NCBI Taxonomy" id="544580"/>
    <lineage>
        <taxon>Bacteria</taxon>
        <taxon>Bacillati</taxon>
        <taxon>Actinomycetota</taxon>
        <taxon>Actinomycetes</taxon>
        <taxon>Actinomycetales</taxon>
        <taxon>Actinomycetaceae</taxon>
        <taxon>Actinomyces</taxon>
    </lineage>
</organism>
<evidence type="ECO:0000256" key="3">
    <source>
        <dbReference type="ARBA" id="ARBA00022597"/>
    </source>
</evidence>
<keyword evidence="4 7" id="KW-0812">Transmembrane</keyword>
<gene>
    <name evidence="8" type="ORF">BKH29_11010</name>
</gene>
<accession>A0A1Q8V5I2</accession>
<evidence type="ECO:0000256" key="6">
    <source>
        <dbReference type="ARBA" id="ARBA00023136"/>
    </source>
</evidence>
<feature type="transmembrane region" description="Helical" evidence="7">
    <location>
        <begin position="233"/>
        <end position="256"/>
    </location>
</feature>
<comment type="subcellular location">
    <subcellularLocation>
        <location evidence="1">Membrane</location>
        <topology evidence="1">Multi-pass membrane protein</topology>
    </subcellularLocation>
</comment>
<evidence type="ECO:0000256" key="5">
    <source>
        <dbReference type="ARBA" id="ARBA00022989"/>
    </source>
</evidence>
<keyword evidence="3" id="KW-0813">Transport</keyword>
<reference evidence="8 9" key="1">
    <citation type="submission" date="2016-12" db="EMBL/GenBank/DDBJ databases">
        <title>Genomic Comparison of strains in the 'Actinomyces naeslundii' Group.</title>
        <authorList>
            <person name="Mughal S.R."/>
            <person name="Do T."/>
            <person name="Gilbert S.C."/>
            <person name="Witherden E.A."/>
            <person name="Didelot X."/>
            <person name="Beighton D."/>
        </authorList>
    </citation>
    <scope>NUCLEOTIDE SEQUENCE [LARGE SCALE GENOMIC DNA]</scope>
    <source>
        <strain evidence="8 9">CCUG 33920</strain>
    </source>
</reference>
<evidence type="ECO:0000313" key="9">
    <source>
        <dbReference type="Proteomes" id="UP000186857"/>
    </source>
</evidence>
<dbReference type="Proteomes" id="UP000186857">
    <property type="component" value="Unassembled WGS sequence"/>
</dbReference>
<dbReference type="GO" id="GO:0016020">
    <property type="term" value="C:membrane"/>
    <property type="evidence" value="ECO:0007669"/>
    <property type="project" value="UniProtKB-SubCell"/>
</dbReference>
<keyword evidence="5 7" id="KW-1133">Transmembrane helix</keyword>
<feature type="transmembrane region" description="Helical" evidence="7">
    <location>
        <begin position="210"/>
        <end position="227"/>
    </location>
</feature>
<feature type="transmembrane region" description="Helical" evidence="7">
    <location>
        <begin position="32"/>
        <end position="51"/>
    </location>
</feature>
<dbReference type="EMBL" id="MSKJ01000028">
    <property type="protein sequence ID" value="OLO43339.1"/>
    <property type="molecule type" value="Genomic_DNA"/>
</dbReference>
<comment type="caution">
    <text evidence="8">The sequence shown here is derived from an EMBL/GenBank/DDBJ whole genome shotgun (WGS) entry which is preliminary data.</text>
</comment>
<proteinExistence type="inferred from homology"/>
<dbReference type="RefSeq" id="WP_075377444.1">
    <property type="nucleotide sequence ID" value="NZ_MSKJ01000028.1"/>
</dbReference>
<evidence type="ECO:0000256" key="1">
    <source>
        <dbReference type="ARBA" id="ARBA00004141"/>
    </source>
</evidence>
<evidence type="ECO:0000256" key="2">
    <source>
        <dbReference type="ARBA" id="ARBA00006117"/>
    </source>
</evidence>
<evidence type="ECO:0000313" key="8">
    <source>
        <dbReference type="EMBL" id="OLO43339.1"/>
    </source>
</evidence>
<evidence type="ECO:0000256" key="7">
    <source>
        <dbReference type="SAM" id="Phobius"/>
    </source>
</evidence>
<feature type="transmembrane region" description="Helical" evidence="7">
    <location>
        <begin position="114"/>
        <end position="135"/>
    </location>
</feature>
<feature type="transmembrane region" description="Helical" evidence="7">
    <location>
        <begin position="90"/>
        <end position="108"/>
    </location>
</feature>
<sequence>MSIAVALVPSLLFGALSLLLGAFPTDIRRQNTAVMVGAGAVSLGCAAMLGSPWSLSATVWGVACGLMWTGGQVFVLWAFRAWGVSRTMPLTTALQLLLNATLGVSLFGEWRAPGALILGMVALALIMLGAAACSWQERTGPGPTAAQRRDGLLATAASAVLYGSYPSLLRAVEVPPAHAVGPMGLGLLAGAGLCALILPRRAPLRGPRIVPAALAGGLWAVGNALMLRSTAAVGVASGFTLSQLGFVLATLGGLTILGEERTGRERTVVAAGVVAAVVGLVLMGLATGMDTGASPSR</sequence>
<feature type="transmembrane region" description="Helical" evidence="7">
    <location>
        <begin position="268"/>
        <end position="289"/>
    </location>
</feature>
<dbReference type="PANTHER" id="PTHR16119">
    <property type="entry name" value="TRANSMEMBRANE PROTEIN 144"/>
    <property type="match status" value="1"/>
</dbReference>
<dbReference type="PANTHER" id="PTHR16119:SF17">
    <property type="entry name" value="TRANSMEMBRANE PROTEIN 144"/>
    <property type="match status" value="1"/>
</dbReference>
<evidence type="ECO:0000256" key="4">
    <source>
        <dbReference type="ARBA" id="ARBA00022692"/>
    </source>
</evidence>
<dbReference type="Pfam" id="PF06800">
    <property type="entry name" value="Sugar_transport"/>
    <property type="match status" value="1"/>
</dbReference>
<dbReference type="AlphaFoldDB" id="A0A1Q8V5I2"/>
<feature type="transmembrane region" description="Helical" evidence="7">
    <location>
        <begin position="6"/>
        <end position="25"/>
    </location>
</feature>